<dbReference type="Pfam" id="PF01966">
    <property type="entry name" value="HD"/>
    <property type="match status" value="1"/>
</dbReference>
<protein>
    <recommendedName>
        <fullName evidence="9 10">Ribonuclease Y</fullName>
        <shortName evidence="9">RNase Y</shortName>
        <ecNumber evidence="9 10">3.1.-.-</ecNumber>
    </recommendedName>
</protein>
<evidence type="ECO:0000256" key="5">
    <source>
        <dbReference type="ARBA" id="ARBA00022801"/>
    </source>
</evidence>
<evidence type="ECO:0000256" key="7">
    <source>
        <dbReference type="ARBA" id="ARBA00022989"/>
    </source>
</evidence>
<dbReference type="Gene3D" id="3.30.1370.10">
    <property type="entry name" value="K Homology domain, type 1"/>
    <property type="match status" value="1"/>
</dbReference>
<dbReference type="EMBL" id="DSDS01000091">
    <property type="protein sequence ID" value="HET97835.1"/>
    <property type="molecule type" value="Genomic_DNA"/>
</dbReference>
<keyword evidence="4 9" id="KW-0255">Endonuclease</keyword>
<dbReference type="NCBIfam" id="TIGR00277">
    <property type="entry name" value="HDIG"/>
    <property type="match status" value="1"/>
</dbReference>
<keyword evidence="7" id="KW-1133">Transmembrane helix</keyword>
<dbReference type="PROSITE" id="PS51831">
    <property type="entry name" value="HD"/>
    <property type="match status" value="1"/>
</dbReference>
<evidence type="ECO:0000259" key="12">
    <source>
        <dbReference type="PROSITE" id="PS51831"/>
    </source>
</evidence>
<dbReference type="PANTHER" id="PTHR12826:SF15">
    <property type="entry name" value="RIBONUCLEASE Y"/>
    <property type="match status" value="1"/>
</dbReference>
<sequence length="521" mass="57820">MSNIVLIILVGLLGLAAGLAAGFMLRRFIAEGRRKDAEAQGRKLVENALAEADRIRKEAALQSRDEALQFKQEAEKEIRDRKREVAEEEKRLSQKLDQMERKIDLLDQREMELIKKEQNLARQEEKLKTRHREIDALVEEQRGRLEKIAGISRDEAKAMLVEAIESEARMEAAKAVVKIENEMKLKADRKAKNILALAISRYASDYVAERTVSVVPLPGDEMKGRIIGREGRNIRAIEAATGIDVIIDDTPEAVILSGFNPVRREVARLALERLIADGRIHPARIEEVVNKVAEELEVGMREAGEQATFDVGAHGVNPELIKLLGRLKYRTSYSQNCLQHSLEVAFLCGIMAAELGINVKQAKRAGLLHDIGKAVDHEVEGSHASIGADLAKKYGESAEVVHAIAAHHEDVAPESLLDILVQSADALSGARPGARKEMLESYVKRLEDLEKIANGFKGVDKSYAIQAGREIRVIVDSGKLSDAEAALVTKDIVKKIEEELTYPGQIRVTVIRESRTVEYAK</sequence>
<name>A0A7C2X9U7_9BACT</name>
<keyword evidence="11" id="KW-0175">Coiled coil</keyword>
<evidence type="ECO:0000256" key="3">
    <source>
        <dbReference type="ARBA" id="ARBA00022722"/>
    </source>
</evidence>
<dbReference type="GO" id="GO:0004521">
    <property type="term" value="F:RNA endonuclease activity"/>
    <property type="evidence" value="ECO:0007669"/>
    <property type="project" value="UniProtKB-UniRule"/>
</dbReference>
<evidence type="ECO:0000256" key="6">
    <source>
        <dbReference type="ARBA" id="ARBA00022884"/>
    </source>
</evidence>
<accession>A0A7C2X9U7</accession>
<dbReference type="InterPro" id="IPR004088">
    <property type="entry name" value="KH_dom_type_1"/>
</dbReference>
<comment type="caution">
    <text evidence="13">The sequence shown here is derived from an EMBL/GenBank/DDBJ whole genome shotgun (WGS) entry which is preliminary data.</text>
</comment>
<dbReference type="Proteomes" id="UP000885986">
    <property type="component" value="Unassembled WGS sequence"/>
</dbReference>
<dbReference type="GO" id="GO:0006402">
    <property type="term" value="P:mRNA catabolic process"/>
    <property type="evidence" value="ECO:0007669"/>
    <property type="project" value="UniProtKB-UniRule"/>
</dbReference>
<dbReference type="EC" id="3.1.-.-" evidence="9 10"/>
<organism evidence="13">
    <name type="scientific">Desulfurivibrio alkaliphilus</name>
    <dbReference type="NCBI Taxonomy" id="427923"/>
    <lineage>
        <taxon>Bacteria</taxon>
        <taxon>Pseudomonadati</taxon>
        <taxon>Thermodesulfobacteriota</taxon>
        <taxon>Desulfobulbia</taxon>
        <taxon>Desulfobulbales</taxon>
        <taxon>Desulfobulbaceae</taxon>
        <taxon>Desulfurivibrio</taxon>
    </lineage>
</organism>
<evidence type="ECO:0000256" key="8">
    <source>
        <dbReference type="ARBA" id="ARBA00023136"/>
    </source>
</evidence>
<feature type="domain" description="HD" evidence="12">
    <location>
        <begin position="337"/>
        <end position="430"/>
    </location>
</feature>
<keyword evidence="6 9" id="KW-0694">RNA-binding</keyword>
<dbReference type="InterPro" id="IPR006674">
    <property type="entry name" value="HD_domain"/>
</dbReference>
<dbReference type="InterPro" id="IPR017705">
    <property type="entry name" value="Ribonuclease_Y"/>
</dbReference>
<keyword evidence="8" id="KW-0472">Membrane</keyword>
<dbReference type="InterPro" id="IPR022711">
    <property type="entry name" value="RNase_Y_N"/>
</dbReference>
<dbReference type="SMART" id="SM00471">
    <property type="entry name" value="HDc"/>
    <property type="match status" value="1"/>
</dbReference>
<evidence type="ECO:0000256" key="1">
    <source>
        <dbReference type="ARBA" id="ARBA00022475"/>
    </source>
</evidence>
<dbReference type="GO" id="GO:0005886">
    <property type="term" value="C:plasma membrane"/>
    <property type="evidence" value="ECO:0007669"/>
    <property type="project" value="UniProtKB-UniRule"/>
</dbReference>
<dbReference type="InterPro" id="IPR006675">
    <property type="entry name" value="HDIG_dom"/>
</dbReference>
<proteinExistence type="inferred from homology"/>
<evidence type="ECO:0000256" key="11">
    <source>
        <dbReference type="SAM" id="Coils"/>
    </source>
</evidence>
<dbReference type="Pfam" id="PF00013">
    <property type="entry name" value="KH_1"/>
    <property type="match status" value="1"/>
</dbReference>
<dbReference type="CDD" id="cd22431">
    <property type="entry name" value="KH-I_RNaseY"/>
    <property type="match status" value="1"/>
</dbReference>
<evidence type="ECO:0000256" key="2">
    <source>
        <dbReference type="ARBA" id="ARBA00022692"/>
    </source>
</evidence>
<evidence type="ECO:0000313" key="13">
    <source>
        <dbReference type="EMBL" id="HET97835.1"/>
    </source>
</evidence>
<dbReference type="InterPro" id="IPR003607">
    <property type="entry name" value="HD/PDEase_dom"/>
</dbReference>
<comment type="similarity">
    <text evidence="9">Belongs to the RNase Y family.</text>
</comment>
<reference evidence="13" key="1">
    <citation type="journal article" date="2020" name="mSystems">
        <title>Genome- and Community-Level Interaction Insights into Carbon Utilization and Element Cycling Functions of Hydrothermarchaeota in Hydrothermal Sediment.</title>
        <authorList>
            <person name="Zhou Z."/>
            <person name="Liu Y."/>
            <person name="Xu W."/>
            <person name="Pan J."/>
            <person name="Luo Z.H."/>
            <person name="Li M."/>
        </authorList>
    </citation>
    <scope>NUCLEOTIDE SEQUENCE [LARGE SCALE GENOMIC DNA]</scope>
    <source>
        <strain evidence="13">SpSt-1224</strain>
    </source>
</reference>
<keyword evidence="1" id="KW-1003">Cell membrane</keyword>
<dbReference type="PANTHER" id="PTHR12826">
    <property type="entry name" value="RIBONUCLEASE Y"/>
    <property type="match status" value="1"/>
</dbReference>
<keyword evidence="5 9" id="KW-0378">Hydrolase</keyword>
<dbReference type="SUPFAM" id="SSF109604">
    <property type="entry name" value="HD-domain/PDEase-like"/>
    <property type="match status" value="1"/>
</dbReference>
<dbReference type="Pfam" id="PF12072">
    <property type="entry name" value="RNase_Y_N"/>
    <property type="match status" value="1"/>
</dbReference>
<dbReference type="SUPFAM" id="SSF54791">
    <property type="entry name" value="Eukaryotic type KH-domain (KH-domain type I)"/>
    <property type="match status" value="1"/>
</dbReference>
<dbReference type="GO" id="GO:0003723">
    <property type="term" value="F:RNA binding"/>
    <property type="evidence" value="ECO:0007669"/>
    <property type="project" value="UniProtKB-UniRule"/>
</dbReference>
<dbReference type="FunFam" id="1.10.3210.10:FF:000022">
    <property type="entry name" value="Ribonuclease Y"/>
    <property type="match status" value="1"/>
</dbReference>
<dbReference type="InterPro" id="IPR004087">
    <property type="entry name" value="KH_dom"/>
</dbReference>
<dbReference type="InterPro" id="IPR036612">
    <property type="entry name" value="KH_dom_type_1_sf"/>
</dbReference>
<dbReference type="CDD" id="cd00077">
    <property type="entry name" value="HDc"/>
    <property type="match status" value="1"/>
</dbReference>
<feature type="coiled-coil region" evidence="11">
    <location>
        <begin position="45"/>
        <end position="140"/>
    </location>
</feature>
<dbReference type="HAMAP" id="MF_00335">
    <property type="entry name" value="RNase_Y"/>
    <property type="match status" value="1"/>
</dbReference>
<comment type="function">
    <text evidence="9">Endoribonuclease that initiates mRNA decay.</text>
</comment>
<dbReference type="AlphaFoldDB" id="A0A7C2X9U7"/>
<evidence type="ECO:0000256" key="4">
    <source>
        <dbReference type="ARBA" id="ARBA00022759"/>
    </source>
</evidence>
<dbReference type="NCBIfam" id="TIGR03319">
    <property type="entry name" value="RNase_Y"/>
    <property type="match status" value="1"/>
</dbReference>
<dbReference type="GO" id="GO:0016787">
    <property type="term" value="F:hydrolase activity"/>
    <property type="evidence" value="ECO:0007669"/>
    <property type="project" value="UniProtKB-KW"/>
</dbReference>
<dbReference type="SMART" id="SM00322">
    <property type="entry name" value="KH"/>
    <property type="match status" value="1"/>
</dbReference>
<dbReference type="Gene3D" id="1.10.3210.10">
    <property type="entry name" value="Hypothetical protein af1432"/>
    <property type="match status" value="1"/>
</dbReference>
<keyword evidence="3 9" id="KW-0540">Nuclease</keyword>
<evidence type="ECO:0000256" key="9">
    <source>
        <dbReference type="HAMAP-Rule" id="MF_00335"/>
    </source>
</evidence>
<keyword evidence="2" id="KW-0812">Transmembrane</keyword>
<gene>
    <name evidence="9 13" type="primary">rny</name>
    <name evidence="13" type="ORF">ENN98_03935</name>
</gene>
<evidence type="ECO:0000256" key="10">
    <source>
        <dbReference type="NCBIfam" id="TIGR03319"/>
    </source>
</evidence>
<dbReference type="PROSITE" id="PS50084">
    <property type="entry name" value="KH_TYPE_1"/>
    <property type="match status" value="1"/>
</dbReference>